<dbReference type="Pfam" id="PF05605">
    <property type="entry name" value="zf-Di19"/>
    <property type="match status" value="1"/>
</dbReference>
<evidence type="ECO:0000313" key="2">
    <source>
        <dbReference type="EMBL" id="OVA07448.1"/>
    </source>
</evidence>
<evidence type="ECO:0000259" key="1">
    <source>
        <dbReference type="Pfam" id="PF05605"/>
    </source>
</evidence>
<sequence>MDADSWSDSLSTSKRYQSRNDLYLAFEEIESDDDPRAEYSCPFCSEDFDIIGLCCHIDDEHPIEAENGDFVFQVKHIDEDGMPFLWDVGWDGHGCTHYYGAWTIL</sequence>
<name>A0A200QAB4_MACCD</name>
<accession>A0A200QAB4</accession>
<dbReference type="AlphaFoldDB" id="A0A200QAB4"/>
<reference evidence="2 3" key="1">
    <citation type="journal article" date="2017" name="Mol. Plant">
        <title>The Genome of Medicinal Plant Macleaya cordata Provides New Insights into Benzylisoquinoline Alkaloids Metabolism.</title>
        <authorList>
            <person name="Liu X."/>
            <person name="Liu Y."/>
            <person name="Huang P."/>
            <person name="Ma Y."/>
            <person name="Qing Z."/>
            <person name="Tang Q."/>
            <person name="Cao H."/>
            <person name="Cheng P."/>
            <person name="Zheng Y."/>
            <person name="Yuan Z."/>
            <person name="Zhou Y."/>
            <person name="Liu J."/>
            <person name="Tang Z."/>
            <person name="Zhuo Y."/>
            <person name="Zhang Y."/>
            <person name="Yu L."/>
            <person name="Huang J."/>
            <person name="Yang P."/>
            <person name="Peng Q."/>
            <person name="Zhang J."/>
            <person name="Jiang W."/>
            <person name="Zhang Z."/>
            <person name="Lin K."/>
            <person name="Ro D.K."/>
            <person name="Chen X."/>
            <person name="Xiong X."/>
            <person name="Shang Y."/>
            <person name="Huang S."/>
            <person name="Zeng J."/>
        </authorList>
    </citation>
    <scope>NUCLEOTIDE SEQUENCE [LARGE SCALE GENOMIC DNA]</scope>
    <source>
        <strain evidence="3">cv. BLH2017</strain>
        <tissue evidence="2">Root</tissue>
    </source>
</reference>
<dbReference type="STRING" id="56857.A0A200QAB4"/>
<dbReference type="OMA" id="GHGCTHY"/>
<evidence type="ECO:0000313" key="3">
    <source>
        <dbReference type="Proteomes" id="UP000195402"/>
    </source>
</evidence>
<organism evidence="2 3">
    <name type="scientific">Macleaya cordata</name>
    <name type="common">Five-seeded plume-poppy</name>
    <name type="synonym">Bocconia cordata</name>
    <dbReference type="NCBI Taxonomy" id="56857"/>
    <lineage>
        <taxon>Eukaryota</taxon>
        <taxon>Viridiplantae</taxon>
        <taxon>Streptophyta</taxon>
        <taxon>Embryophyta</taxon>
        <taxon>Tracheophyta</taxon>
        <taxon>Spermatophyta</taxon>
        <taxon>Magnoliopsida</taxon>
        <taxon>Ranunculales</taxon>
        <taxon>Papaveraceae</taxon>
        <taxon>Papaveroideae</taxon>
        <taxon>Macleaya</taxon>
    </lineage>
</organism>
<dbReference type="InParanoid" id="A0A200QAB4"/>
<protein>
    <submittedName>
        <fullName evidence="2">Drought induced 19 protein-like</fullName>
    </submittedName>
</protein>
<dbReference type="InterPro" id="IPR033347">
    <property type="entry name" value="Di19"/>
</dbReference>
<feature type="domain" description="Di19 zinc-binding" evidence="1">
    <location>
        <begin position="38"/>
        <end position="67"/>
    </location>
</feature>
<proteinExistence type="predicted"/>
<dbReference type="Proteomes" id="UP000195402">
    <property type="component" value="Unassembled WGS sequence"/>
</dbReference>
<dbReference type="InterPro" id="IPR008598">
    <property type="entry name" value="Di19_Zn-bd"/>
</dbReference>
<gene>
    <name evidence="2" type="ORF">BVC80_8779g3</name>
</gene>
<dbReference type="EMBL" id="MVGT01002520">
    <property type="protein sequence ID" value="OVA07448.1"/>
    <property type="molecule type" value="Genomic_DNA"/>
</dbReference>
<dbReference type="OrthoDB" id="6270329at2759"/>
<comment type="caution">
    <text evidence="2">The sequence shown here is derived from an EMBL/GenBank/DDBJ whole genome shotgun (WGS) entry which is preliminary data.</text>
</comment>
<keyword evidence="3" id="KW-1185">Reference proteome</keyword>
<dbReference type="PANTHER" id="PTHR31875:SF26">
    <property type="entry name" value="PROTEIN DEHYDRATION-INDUCED 19-RELATED"/>
    <property type="match status" value="1"/>
</dbReference>
<dbReference type="PANTHER" id="PTHR31875">
    <property type="entry name" value="PROTEIN DEHYDRATION-INDUCED 19"/>
    <property type="match status" value="1"/>
</dbReference>